<dbReference type="RefSeq" id="WP_203926335.1">
    <property type="nucleotide sequence ID" value="NZ_BOPH01000017.1"/>
</dbReference>
<evidence type="ECO:0000313" key="1">
    <source>
        <dbReference type="EMBL" id="GIJ66370.1"/>
    </source>
</evidence>
<protein>
    <submittedName>
        <fullName evidence="1">Uncharacterized protein</fullName>
    </submittedName>
</protein>
<organism evidence="1 2">
    <name type="scientific">Virgisporangium ochraceum</name>
    <dbReference type="NCBI Taxonomy" id="65505"/>
    <lineage>
        <taxon>Bacteria</taxon>
        <taxon>Bacillati</taxon>
        <taxon>Actinomycetota</taxon>
        <taxon>Actinomycetes</taxon>
        <taxon>Micromonosporales</taxon>
        <taxon>Micromonosporaceae</taxon>
        <taxon>Virgisporangium</taxon>
    </lineage>
</organism>
<sequence length="96" mass="10275">MADVVRLSPVPRIGDMFMDARGDDRTMRVSLHPDRGIAVVSLWAGTTCRSSFQLPLEDAARLADLLSPSEPASYPGLADDLHTTGSIVVPDLPQAS</sequence>
<accession>A0A8J4E8P0</accession>
<proteinExistence type="predicted"/>
<evidence type="ECO:0000313" key="2">
    <source>
        <dbReference type="Proteomes" id="UP000635606"/>
    </source>
</evidence>
<name>A0A8J4E8P0_9ACTN</name>
<dbReference type="Proteomes" id="UP000635606">
    <property type="component" value="Unassembled WGS sequence"/>
</dbReference>
<gene>
    <name evidence="1" type="ORF">Voc01_012870</name>
</gene>
<reference evidence="1" key="1">
    <citation type="submission" date="2021-01" db="EMBL/GenBank/DDBJ databases">
        <title>Whole genome shotgun sequence of Virgisporangium ochraceum NBRC 16418.</title>
        <authorList>
            <person name="Komaki H."/>
            <person name="Tamura T."/>
        </authorList>
    </citation>
    <scope>NUCLEOTIDE SEQUENCE</scope>
    <source>
        <strain evidence="1">NBRC 16418</strain>
    </source>
</reference>
<keyword evidence="2" id="KW-1185">Reference proteome</keyword>
<comment type="caution">
    <text evidence="1">The sequence shown here is derived from an EMBL/GenBank/DDBJ whole genome shotgun (WGS) entry which is preliminary data.</text>
</comment>
<dbReference type="AlphaFoldDB" id="A0A8J4E8P0"/>
<dbReference type="EMBL" id="BOPH01000017">
    <property type="protein sequence ID" value="GIJ66370.1"/>
    <property type="molecule type" value="Genomic_DNA"/>
</dbReference>